<reference evidence="1" key="2">
    <citation type="submission" date="2025-08" db="UniProtKB">
        <authorList>
            <consortium name="Ensembl"/>
        </authorList>
    </citation>
    <scope>IDENTIFICATION</scope>
</reference>
<accession>A0A668ART2</accession>
<sequence>MCRCQVRVKVSCLSTRQNQLSSRLMHTQTGRNIFICCCHSTFQTSVKSKPVLTILNGVNMANPTDPLAGEPGLVRLVFELGNGHIPKSSGLFSLSPEPGNLWAES</sequence>
<reference evidence="1" key="3">
    <citation type="submission" date="2025-09" db="UniProtKB">
        <authorList>
            <consortium name="Ensembl"/>
        </authorList>
    </citation>
    <scope>IDENTIFICATION</scope>
</reference>
<protein>
    <submittedName>
        <fullName evidence="1">Uncharacterized protein</fullName>
    </submittedName>
</protein>
<dbReference type="Proteomes" id="UP000472263">
    <property type="component" value="Chromosome 11"/>
</dbReference>
<dbReference type="InParanoid" id="A0A668ART2"/>
<name>A0A668ART2_9TELE</name>
<evidence type="ECO:0000313" key="1">
    <source>
        <dbReference type="Ensembl" id="ENSMMDP00005054363.1"/>
    </source>
</evidence>
<keyword evidence="2" id="KW-1185">Reference proteome</keyword>
<dbReference type="AlphaFoldDB" id="A0A668ART2"/>
<evidence type="ECO:0000313" key="2">
    <source>
        <dbReference type="Proteomes" id="UP000472263"/>
    </source>
</evidence>
<proteinExistence type="predicted"/>
<reference evidence="1" key="1">
    <citation type="submission" date="2019-06" db="EMBL/GenBank/DDBJ databases">
        <authorList>
            <consortium name="Wellcome Sanger Institute Data Sharing"/>
        </authorList>
    </citation>
    <scope>NUCLEOTIDE SEQUENCE [LARGE SCALE GENOMIC DNA]</scope>
</reference>
<organism evidence="1 2">
    <name type="scientific">Myripristis murdjan</name>
    <name type="common">pinecone soldierfish</name>
    <dbReference type="NCBI Taxonomy" id="586833"/>
    <lineage>
        <taxon>Eukaryota</taxon>
        <taxon>Metazoa</taxon>
        <taxon>Chordata</taxon>
        <taxon>Craniata</taxon>
        <taxon>Vertebrata</taxon>
        <taxon>Euteleostomi</taxon>
        <taxon>Actinopterygii</taxon>
        <taxon>Neopterygii</taxon>
        <taxon>Teleostei</taxon>
        <taxon>Neoteleostei</taxon>
        <taxon>Acanthomorphata</taxon>
        <taxon>Holocentriformes</taxon>
        <taxon>Holocentridae</taxon>
        <taxon>Myripristis</taxon>
    </lineage>
</organism>
<dbReference type="Ensembl" id="ENSMMDT00005055411.1">
    <property type="protein sequence ID" value="ENSMMDP00005054363.1"/>
    <property type="gene ID" value="ENSMMDG00005024398.1"/>
</dbReference>